<dbReference type="AlphaFoldDB" id="A0A318KIN3"/>
<dbReference type="EMBL" id="QJKI01000014">
    <property type="protein sequence ID" value="PXX77964.1"/>
    <property type="molecule type" value="Genomic_DNA"/>
</dbReference>
<dbReference type="InterPro" id="IPR037518">
    <property type="entry name" value="MPN"/>
</dbReference>
<dbReference type="OrthoDB" id="9804482at2"/>
<name>A0A318KIN3_9NEIS</name>
<proteinExistence type="inferred from homology"/>
<keyword evidence="5" id="KW-0482">Metalloprotease</keyword>
<dbReference type="SUPFAM" id="SSF102712">
    <property type="entry name" value="JAB1/MPN domain"/>
    <property type="match status" value="1"/>
</dbReference>
<dbReference type="GO" id="GO:0006508">
    <property type="term" value="P:proteolysis"/>
    <property type="evidence" value="ECO:0007669"/>
    <property type="project" value="UniProtKB-KW"/>
</dbReference>
<evidence type="ECO:0000256" key="2">
    <source>
        <dbReference type="ARBA" id="ARBA00022723"/>
    </source>
</evidence>
<evidence type="ECO:0000256" key="4">
    <source>
        <dbReference type="ARBA" id="ARBA00022833"/>
    </source>
</evidence>
<dbReference type="Pfam" id="PF04002">
    <property type="entry name" value="RadC"/>
    <property type="match status" value="1"/>
</dbReference>
<keyword evidence="1" id="KW-0645">Protease</keyword>
<evidence type="ECO:0000259" key="7">
    <source>
        <dbReference type="PROSITE" id="PS50249"/>
    </source>
</evidence>
<dbReference type="RefSeq" id="WP_110391207.1">
    <property type="nucleotide sequence ID" value="NZ_QJKI01000014.1"/>
</dbReference>
<evidence type="ECO:0000256" key="5">
    <source>
        <dbReference type="ARBA" id="ARBA00023049"/>
    </source>
</evidence>
<accession>A0A318KIN3</accession>
<keyword evidence="2" id="KW-0479">Metal-binding</keyword>
<evidence type="ECO:0000256" key="6">
    <source>
        <dbReference type="RuleBase" id="RU003797"/>
    </source>
</evidence>
<dbReference type="PROSITE" id="PS01302">
    <property type="entry name" value="UPF0758"/>
    <property type="match status" value="1"/>
</dbReference>
<dbReference type="CDD" id="cd08071">
    <property type="entry name" value="MPN_DUF2466"/>
    <property type="match status" value="1"/>
</dbReference>
<protein>
    <submittedName>
        <fullName evidence="8">DNA replication and repair protein RadC</fullName>
    </submittedName>
</protein>
<keyword evidence="9" id="KW-1185">Reference proteome</keyword>
<evidence type="ECO:0000313" key="8">
    <source>
        <dbReference type="EMBL" id="PXX77964.1"/>
    </source>
</evidence>
<dbReference type="NCBIfam" id="TIGR00608">
    <property type="entry name" value="radc"/>
    <property type="match status" value="1"/>
</dbReference>
<organism evidence="8 9">
    <name type="scientific">Rivihabitans pingtungensis</name>
    <dbReference type="NCBI Taxonomy" id="1054498"/>
    <lineage>
        <taxon>Bacteria</taxon>
        <taxon>Pseudomonadati</taxon>
        <taxon>Pseudomonadota</taxon>
        <taxon>Betaproteobacteria</taxon>
        <taxon>Neisseriales</taxon>
        <taxon>Aquaspirillaceae</taxon>
        <taxon>Rivihabitans</taxon>
    </lineage>
</organism>
<dbReference type="SUPFAM" id="SSF47781">
    <property type="entry name" value="RuvA domain 2-like"/>
    <property type="match status" value="1"/>
</dbReference>
<dbReference type="Pfam" id="PF20582">
    <property type="entry name" value="UPF0758_N"/>
    <property type="match status" value="1"/>
</dbReference>
<evidence type="ECO:0000256" key="1">
    <source>
        <dbReference type="ARBA" id="ARBA00022670"/>
    </source>
</evidence>
<dbReference type="InterPro" id="IPR025657">
    <property type="entry name" value="RadC_JAB"/>
</dbReference>
<reference evidence="8 9" key="1">
    <citation type="submission" date="2018-05" db="EMBL/GenBank/DDBJ databases">
        <title>Genomic Encyclopedia of Type Strains, Phase IV (KMG-IV): sequencing the most valuable type-strain genomes for metagenomic binning, comparative biology and taxonomic classification.</title>
        <authorList>
            <person name="Goeker M."/>
        </authorList>
    </citation>
    <scope>NUCLEOTIDE SEQUENCE [LARGE SCALE GENOMIC DNA]</scope>
    <source>
        <strain evidence="8 9">DSM 29661</strain>
    </source>
</reference>
<comment type="caution">
    <text evidence="8">The sequence shown here is derived from an EMBL/GenBank/DDBJ whole genome shotgun (WGS) entry which is preliminary data.</text>
</comment>
<evidence type="ECO:0000256" key="3">
    <source>
        <dbReference type="ARBA" id="ARBA00022801"/>
    </source>
</evidence>
<comment type="similarity">
    <text evidence="6">Belongs to the UPF0758 family.</text>
</comment>
<gene>
    <name evidence="8" type="ORF">DFR34_11452</name>
</gene>
<dbReference type="Gene3D" id="3.40.140.10">
    <property type="entry name" value="Cytidine Deaminase, domain 2"/>
    <property type="match status" value="1"/>
</dbReference>
<keyword evidence="4" id="KW-0862">Zinc</keyword>
<dbReference type="NCBIfam" id="NF000642">
    <property type="entry name" value="PRK00024.1"/>
    <property type="match status" value="1"/>
</dbReference>
<sequence length="225" mass="24715">MSIADWPEDQRPREKLLARGAASLSDAELLAIFLRTGIRGKSAVDLARELLAHFDGSLSHLFAATPQAFSAVPGLGLAKYSQLAATRELAERAMAERLFAGDVMNSPDVVRDYLRLRLHRREREVFVALCLSAQNQVLAMEELFQGSLTESRVYPREVARLALARNAAAVIIAHNHPSGSAKASEADIQLTRQLEQALALIDVRLLDHILVAGHQALSFAEQGWM</sequence>
<dbReference type="PROSITE" id="PS50249">
    <property type="entry name" value="MPN"/>
    <property type="match status" value="1"/>
</dbReference>
<feature type="domain" description="MPN" evidence="7">
    <location>
        <begin position="103"/>
        <end position="225"/>
    </location>
</feature>
<dbReference type="Proteomes" id="UP000247555">
    <property type="component" value="Unassembled WGS sequence"/>
</dbReference>
<dbReference type="GO" id="GO:0046872">
    <property type="term" value="F:metal ion binding"/>
    <property type="evidence" value="ECO:0007669"/>
    <property type="project" value="UniProtKB-KW"/>
</dbReference>
<dbReference type="InterPro" id="IPR010994">
    <property type="entry name" value="RuvA_2-like"/>
</dbReference>
<dbReference type="InterPro" id="IPR001405">
    <property type="entry name" value="UPF0758"/>
</dbReference>
<dbReference type="GO" id="GO:0008237">
    <property type="term" value="F:metallopeptidase activity"/>
    <property type="evidence" value="ECO:0007669"/>
    <property type="project" value="UniProtKB-KW"/>
</dbReference>
<dbReference type="PANTHER" id="PTHR30471">
    <property type="entry name" value="DNA REPAIR PROTEIN RADC"/>
    <property type="match status" value="1"/>
</dbReference>
<dbReference type="InterPro" id="IPR020891">
    <property type="entry name" value="UPF0758_CS"/>
</dbReference>
<keyword evidence="3" id="KW-0378">Hydrolase</keyword>
<dbReference type="InterPro" id="IPR046778">
    <property type="entry name" value="UPF0758_N"/>
</dbReference>
<dbReference type="PANTHER" id="PTHR30471:SF3">
    <property type="entry name" value="UPF0758 PROTEIN YEES-RELATED"/>
    <property type="match status" value="1"/>
</dbReference>
<evidence type="ECO:0000313" key="9">
    <source>
        <dbReference type="Proteomes" id="UP000247555"/>
    </source>
</evidence>